<evidence type="ECO:0000256" key="1">
    <source>
        <dbReference type="ARBA" id="ARBA00004613"/>
    </source>
</evidence>
<evidence type="ECO:0000313" key="6">
    <source>
        <dbReference type="RefSeq" id="XP_015518595.1"/>
    </source>
</evidence>
<evidence type="ECO:0000256" key="2">
    <source>
        <dbReference type="ARBA" id="ARBA00009127"/>
    </source>
</evidence>
<reference evidence="6" key="1">
    <citation type="submission" date="2025-08" db="UniProtKB">
        <authorList>
            <consortium name="RefSeq"/>
        </authorList>
    </citation>
    <scope>IDENTIFICATION</scope>
    <source>
        <tissue evidence="6">Thorax and Abdomen</tissue>
    </source>
</reference>
<dbReference type="FunCoup" id="A0A6J0BVX3">
    <property type="interactions" value="21"/>
</dbReference>
<gene>
    <name evidence="6" type="primary">LOC107223431</name>
</gene>
<accession>A0A6J0BVX3</accession>
<name>A0A6J0BVX3_NEOLC</name>
<dbReference type="InterPro" id="IPR017996">
    <property type="entry name" value="MRJP/yellow-related"/>
</dbReference>
<comment type="similarity">
    <text evidence="2">Belongs to the major royal jelly protein family.</text>
</comment>
<dbReference type="GO" id="GO:0005576">
    <property type="term" value="C:extracellular region"/>
    <property type="evidence" value="ECO:0007669"/>
    <property type="project" value="UniProtKB-SubCell"/>
</dbReference>
<evidence type="ECO:0000313" key="5">
    <source>
        <dbReference type="Proteomes" id="UP000829291"/>
    </source>
</evidence>
<comment type="subcellular location">
    <subcellularLocation>
        <location evidence="1">Secreted</location>
    </subcellularLocation>
</comment>
<dbReference type="Pfam" id="PF03022">
    <property type="entry name" value="MRJP"/>
    <property type="match status" value="1"/>
</dbReference>
<evidence type="ECO:0000256" key="4">
    <source>
        <dbReference type="ARBA" id="ARBA00022729"/>
    </source>
</evidence>
<keyword evidence="3" id="KW-0964">Secreted</keyword>
<dbReference type="PROSITE" id="PS51257">
    <property type="entry name" value="PROKAR_LIPOPROTEIN"/>
    <property type="match status" value="1"/>
</dbReference>
<dbReference type="AlphaFoldDB" id="A0A6J0BVX3"/>
<dbReference type="Proteomes" id="UP000829291">
    <property type="component" value="Chromosome 2"/>
</dbReference>
<keyword evidence="5" id="KW-1185">Reference proteome</keyword>
<organism evidence="6">
    <name type="scientific">Neodiprion lecontei</name>
    <name type="common">Redheaded pine sawfly</name>
    <dbReference type="NCBI Taxonomy" id="441921"/>
    <lineage>
        <taxon>Eukaryota</taxon>
        <taxon>Metazoa</taxon>
        <taxon>Ecdysozoa</taxon>
        <taxon>Arthropoda</taxon>
        <taxon>Hexapoda</taxon>
        <taxon>Insecta</taxon>
        <taxon>Pterygota</taxon>
        <taxon>Neoptera</taxon>
        <taxon>Endopterygota</taxon>
        <taxon>Hymenoptera</taxon>
        <taxon>Tenthredinoidea</taxon>
        <taxon>Diprionidae</taxon>
        <taxon>Diprioninae</taxon>
        <taxon>Neodiprion</taxon>
    </lineage>
</organism>
<evidence type="ECO:0000256" key="3">
    <source>
        <dbReference type="ARBA" id="ARBA00022525"/>
    </source>
</evidence>
<keyword evidence="4" id="KW-0732">Signal</keyword>
<dbReference type="PANTHER" id="PTHR10009">
    <property type="entry name" value="PROTEIN YELLOW-RELATED"/>
    <property type="match status" value="1"/>
</dbReference>
<dbReference type="OrthoDB" id="6583604at2759"/>
<dbReference type="CTD" id="38294"/>
<dbReference type="InParanoid" id="A0A6J0BVX3"/>
<proteinExistence type="inferred from homology"/>
<dbReference type="GeneID" id="107223431"/>
<dbReference type="KEGG" id="nlo:107223431"/>
<sequence length="397" mass="43453">MYFGRFSSTYYSIQYRMNRFLLGALCAFVISVGCASASMSCDKQLLPDLTYSLSGQNLAWPCASTRTIYETNGRYVPKNIIATRIQIYKDEVFVAQPRFKVGVPFTLGVVSLKNKGCAATITPFPCWSMQEEGNCGAIQSAVDVFLDAQDILWVLDAGIVYTLESQPVRRCAPKVLGINVKTGKVVKVVDLSTLVSAASRLQYLAVDLAEDGCIFLYISDAATRAIIVFDVLANRGFRVVLPKAVTLGCARRDVLYLALARKSCGATVLYFTYLSSSRMFSIKTVHLRKGSTNGAVVDVGVKNAKIVLLGTDGGAALFFRNKGESDIYMWNTDTCFKSDNFLLVQKGGECRLATGVVPGYKRLMWVIESNFQDFIQNTIGCAGASVVIHPLVKSCDD</sequence>
<dbReference type="InterPro" id="IPR011042">
    <property type="entry name" value="6-blade_b-propeller_TolB-like"/>
</dbReference>
<protein>
    <submittedName>
        <fullName evidence="6">Major royal jelly protein 1-like</fullName>
    </submittedName>
</protein>
<dbReference type="PANTHER" id="PTHR10009:SF6">
    <property type="entry name" value="FI16876P1"/>
    <property type="match status" value="1"/>
</dbReference>
<dbReference type="RefSeq" id="XP_015518595.1">
    <property type="nucleotide sequence ID" value="XM_015663109.2"/>
</dbReference>
<dbReference type="Gene3D" id="2.120.10.30">
    <property type="entry name" value="TolB, C-terminal domain"/>
    <property type="match status" value="1"/>
</dbReference>